<gene>
    <name evidence="5" type="primary">pcaG</name>
    <name evidence="5" type="ORF">KILIM_018_00060</name>
</gene>
<evidence type="ECO:0000313" key="5">
    <source>
        <dbReference type="EMBL" id="GAB95259.1"/>
    </source>
</evidence>
<accession>K6X8W0</accession>
<dbReference type="eggNOG" id="COG3485">
    <property type="taxonomic scope" value="Bacteria"/>
</dbReference>
<dbReference type="PANTHER" id="PTHR33711">
    <property type="entry name" value="DIOXYGENASE, PUTATIVE (AFU_ORTHOLOGUE AFUA_2G02910)-RELATED"/>
    <property type="match status" value="1"/>
</dbReference>
<dbReference type="Proteomes" id="UP000008366">
    <property type="component" value="Unassembled WGS sequence"/>
</dbReference>
<protein>
    <submittedName>
        <fullName evidence="5">Protocatechuate 3,4-dioxygenase alpha subunit</fullName>
    </submittedName>
</protein>
<comment type="caution">
    <text evidence="5">The sequence shown here is derived from an EMBL/GenBank/DDBJ whole genome shotgun (WGS) entry which is preliminary data.</text>
</comment>
<dbReference type="Gene3D" id="2.60.130.10">
    <property type="entry name" value="Aromatic compound dioxygenase"/>
    <property type="match status" value="1"/>
</dbReference>
<evidence type="ECO:0000313" key="6">
    <source>
        <dbReference type="Proteomes" id="UP000008366"/>
    </source>
</evidence>
<dbReference type="InterPro" id="IPR015889">
    <property type="entry name" value="Intradiol_dOase_core"/>
</dbReference>
<proteinExistence type="inferred from homology"/>
<dbReference type="RefSeq" id="WP_006591791.1">
    <property type="nucleotide sequence ID" value="NZ_BAHD01000018.1"/>
</dbReference>
<dbReference type="InterPro" id="IPR050770">
    <property type="entry name" value="Intradiol_RC_Dioxygenase"/>
</dbReference>
<dbReference type="SUPFAM" id="SSF49482">
    <property type="entry name" value="Aromatic compound dioxygenase"/>
    <property type="match status" value="1"/>
</dbReference>
<evidence type="ECO:0000259" key="4">
    <source>
        <dbReference type="Pfam" id="PF00775"/>
    </source>
</evidence>
<dbReference type="GO" id="GO:0018578">
    <property type="term" value="F:protocatechuate 3,4-dioxygenase activity"/>
    <property type="evidence" value="ECO:0007669"/>
    <property type="project" value="InterPro"/>
</dbReference>
<evidence type="ECO:0000256" key="2">
    <source>
        <dbReference type="ARBA" id="ARBA00022964"/>
    </source>
</evidence>
<evidence type="ECO:0000256" key="1">
    <source>
        <dbReference type="ARBA" id="ARBA00007825"/>
    </source>
</evidence>
<dbReference type="NCBIfam" id="TIGR02423">
    <property type="entry name" value="protocat_alph"/>
    <property type="match status" value="1"/>
</dbReference>
<reference evidence="5 6" key="1">
    <citation type="submission" date="2012-08" db="EMBL/GenBank/DDBJ databases">
        <title>Whole genome shotgun sequence of Kineosphaera limosa NBRC 100340.</title>
        <authorList>
            <person name="Yoshida I."/>
            <person name="Isaki S."/>
            <person name="Hosoyama A."/>
            <person name="Tsuchikane K."/>
            <person name="Katsumata H."/>
            <person name="Ando Y."/>
            <person name="Ohji S."/>
            <person name="Hamada M."/>
            <person name="Tamura T."/>
            <person name="Yamazoe A."/>
            <person name="Yamazaki S."/>
            <person name="Fujita N."/>
        </authorList>
    </citation>
    <scope>NUCLEOTIDE SEQUENCE [LARGE SCALE GENOMIC DNA]</scope>
    <source>
        <strain evidence="5 6">NBRC 100340</strain>
    </source>
</reference>
<name>K6X8W0_9MICO</name>
<dbReference type="InterPro" id="IPR000627">
    <property type="entry name" value="Intradiol_dOase_C"/>
</dbReference>
<keyword evidence="2 5" id="KW-0223">Dioxygenase</keyword>
<sequence length="212" mass="22617">MSQHDADLTPDLTPTPGQTVGPFFGFALPFRDSQHLVPPGSLGSVRLYGTVYDGTGQPIPDAMLELWQADGVGSVPTTQGSLIRDGHTFTGWGRAGTDNVGGYTFTTLEPGHVQEGSARFFSVLVFARGLLDKLHTRVYLPEDATAHANDPLLSSLSEEERATLIATREPGGALRWDLRLQGDGETVFLDYWADDAAGEGATGNGAQGSDQR</sequence>
<dbReference type="PANTHER" id="PTHR33711:SF9">
    <property type="entry name" value="PROTOCATECHUATE 3,4-DIOXYGENASE ALPHA CHAIN"/>
    <property type="match status" value="1"/>
</dbReference>
<feature type="domain" description="Intradiol ring-cleavage dioxygenases" evidence="4">
    <location>
        <begin position="45"/>
        <end position="114"/>
    </location>
</feature>
<keyword evidence="3" id="KW-0560">Oxidoreductase</keyword>
<keyword evidence="6" id="KW-1185">Reference proteome</keyword>
<organism evidence="5 6">
    <name type="scientific">Kineosphaera limosa NBRC 100340</name>
    <dbReference type="NCBI Taxonomy" id="1184609"/>
    <lineage>
        <taxon>Bacteria</taxon>
        <taxon>Bacillati</taxon>
        <taxon>Actinomycetota</taxon>
        <taxon>Actinomycetes</taxon>
        <taxon>Micrococcales</taxon>
        <taxon>Dermatophilaceae</taxon>
        <taxon>Kineosphaera</taxon>
    </lineage>
</organism>
<dbReference type="GO" id="GO:0008199">
    <property type="term" value="F:ferric iron binding"/>
    <property type="evidence" value="ECO:0007669"/>
    <property type="project" value="InterPro"/>
</dbReference>
<dbReference type="STRING" id="1184609.KILIM_018_00060"/>
<comment type="similarity">
    <text evidence="1">Belongs to the intradiol ring-cleavage dioxygenase family.</text>
</comment>
<dbReference type="AlphaFoldDB" id="K6X8W0"/>
<dbReference type="OrthoDB" id="4417174at2"/>
<evidence type="ECO:0000256" key="3">
    <source>
        <dbReference type="ARBA" id="ARBA00023002"/>
    </source>
</evidence>
<dbReference type="InterPro" id="IPR012786">
    <property type="entry name" value="Protocat_dOase_a"/>
</dbReference>
<dbReference type="Pfam" id="PF00775">
    <property type="entry name" value="Dioxygenase_C"/>
    <property type="match status" value="1"/>
</dbReference>
<dbReference type="EMBL" id="BAHD01000018">
    <property type="protein sequence ID" value="GAB95259.1"/>
    <property type="molecule type" value="Genomic_DNA"/>
</dbReference>